<dbReference type="InterPro" id="IPR057670">
    <property type="entry name" value="SH3_retrovirus"/>
</dbReference>
<dbReference type="Pfam" id="PF00646">
    <property type="entry name" value="F-box"/>
    <property type="match status" value="1"/>
</dbReference>
<evidence type="ECO:0000259" key="4">
    <source>
        <dbReference type="PROSITE" id="PS50994"/>
    </source>
</evidence>
<dbReference type="Gene3D" id="3.30.420.10">
    <property type="entry name" value="Ribonuclease H-like superfamily/Ribonuclease H"/>
    <property type="match status" value="1"/>
</dbReference>
<feature type="compositionally biased region" description="Low complexity" evidence="2">
    <location>
        <begin position="854"/>
        <end position="864"/>
    </location>
</feature>
<evidence type="ECO:0000313" key="6">
    <source>
        <dbReference type="Proteomes" id="UP000000763"/>
    </source>
</evidence>
<dbReference type="PANTHER" id="PTHR34223:SF26">
    <property type="entry name" value="OS02G0188900 PROTEIN"/>
    <property type="match status" value="1"/>
</dbReference>
<dbReference type="FunFam" id="1.20.1280.50:FF:000063">
    <property type="entry name" value="F-box domain containing protein, expressed"/>
    <property type="match status" value="1"/>
</dbReference>
<dbReference type="InterPro" id="IPR025724">
    <property type="entry name" value="GAG-pre-integrase_dom"/>
</dbReference>
<dbReference type="SUPFAM" id="SSF81383">
    <property type="entry name" value="F-box domain"/>
    <property type="match status" value="1"/>
</dbReference>
<feature type="compositionally biased region" description="Basic residues" evidence="2">
    <location>
        <begin position="245"/>
        <end position="254"/>
    </location>
</feature>
<feature type="compositionally biased region" description="Pro residues" evidence="2">
    <location>
        <begin position="789"/>
        <end position="798"/>
    </location>
</feature>
<keyword evidence="1" id="KW-0064">Aspartyl protease</keyword>
<dbReference type="InterPro" id="IPR036047">
    <property type="entry name" value="F-box-like_dom_sf"/>
</dbReference>
<feature type="compositionally biased region" description="Low complexity" evidence="2">
    <location>
        <begin position="1"/>
        <end position="13"/>
    </location>
</feature>
<dbReference type="Pfam" id="PF00665">
    <property type="entry name" value="rve"/>
    <property type="match status" value="1"/>
</dbReference>
<dbReference type="Proteomes" id="UP000000763">
    <property type="component" value="Chromosome 10"/>
</dbReference>
<dbReference type="InterPro" id="IPR053197">
    <property type="entry name" value="F-box_SCFL_complex_component"/>
</dbReference>
<dbReference type="GO" id="GO:0015074">
    <property type="term" value="P:DNA integration"/>
    <property type="evidence" value="ECO:0007669"/>
    <property type="project" value="InterPro"/>
</dbReference>
<dbReference type="CDD" id="cd22160">
    <property type="entry name" value="F-box_AtFBL13-like"/>
    <property type="match status" value="1"/>
</dbReference>
<dbReference type="InterPro" id="IPR054722">
    <property type="entry name" value="PolX-like_BBD"/>
</dbReference>
<feature type="region of interest" description="Disordered" evidence="2">
    <location>
        <begin position="784"/>
        <end position="805"/>
    </location>
</feature>
<dbReference type="PANTHER" id="PTHR34223">
    <property type="entry name" value="OS11G0201299 PROTEIN"/>
    <property type="match status" value="1"/>
</dbReference>
<feature type="region of interest" description="Disordered" evidence="2">
    <location>
        <begin position="228"/>
        <end position="287"/>
    </location>
</feature>
<keyword evidence="1" id="KW-0378">Hydrolase</keyword>
<sequence>MSHSSGASDASSTSDEEPVPAPSTSVLQTVNIRSHVPVVLDLDVSNYSQWRCSFESVLGKFGLEAHVQEPPALDLRTAEWRRADHCVVNWLHNSIAKNVFDVVYKPRASAFTVWSDIEGVFRDNAVQRSVYLETEFRSINQGDMTITQYTAKLKQLADGLRDINMPVSEPSQVLNLLRGLNTKFRSLRASIADRNPPHTFMTARSYLLLAELQMQHDAKAEAGEALYAGTGSSSGTSDTTGQPRPKGRGKRRGRGGGAPPGGAPSTPGGGAGAGHDGQPRPPAPWGYNPWTGFVQAWPFPFRAPGAGVLGPRPPFQAQQAMTAQHLLPALPPASPGVHSTGAWDNSALYSALQSAGVATTTPPSAADWFLDTGASAHMSSTPGILAHPRPLPFSSCITVGNGAKLPVTHTASTHIPTSSTDLHLHNVLVSPPLIKNLISVKKLTRDNNVSIEFDPTGFSIKDLQTQVVKLRCDSPGDLYPLRLPSPHALSATSSPSVEHWHLRLGHPGSASLSKVLGSFDFQCNKSAPHHCSACHVGTNVRLPFHSSSSQTLFPFQLVHTDVWTSPIYSNSGYKYYVVFLDDFTHYIWTFPVRNKSEVFHTVRSFFAYAHTQFGLPVLALQTDNGKEYDSYALRSLLSLHGAVLRLSCPYSSQQNGKAERILRTINDCVRTMLVHSAAPLSFWAEALQTAMHLINRRPCRATGSLKPYQLLLGAPPTYDHLRVFGCLCYPNTIATAPHKLSPRSLACVFIGYPADHRGYRCYDMVSRRVFTSRHVTFVEDVFPFRDAPSPRPSAPPPPDHGDDTIVLLPAPAQHVVTPVGTAPAHDAASPPSPASSTPSSAAPAHDVAPPPSPETSSPASASPPRHAMTTRARAGISKPNPRYAMTATSTLSPTPSSVRVALRDPNWRAAMQAEFDALLANRTWTLVPRPPGARIITGKWVFKTKLHADGSLDKYKARWVVRGFNQRPGVDFGETFSPVVKPATIRTVLTLISSKQWPAHQLDVSNAFLHGHLQERVLCQQPTGFEDAARPADVCLLSRSLYGLRQAPRAWFKRFADHATSLGFVQSRADPSLFVLRRGSDTAYLLLYVDDMILSASSSSLLQRIIDRLQAEFKVKDMGPLKYFLGIEVQRTADGFVLSQSKYATDVLERAGMANCKAVATPADAKPKLSSDEGPLFQDSSWYRSIAGALQYLTLTRPDIAYAVQQVCLHMHAPREAHVTLLKRILRYIKGTAAFGLHLRASTSPTLTAFSDADWAGCPDTRRSTSGFCIFLGDSLISWSSKRQTTVSRSSAEAEYRGVANAVAECTWLRQLLGELHCRVPQATIAYCDNISSVYMSKNPVHHKRTKHIELDIHFVREKVALGELRVLPIPSAHQFADVFTKGLPSSMFNEFRASLCVAPHAHHLFDEMPLRARPPMEDAAGRDRLSDLPDEILHRIMSFLNARQAVQTCVLSRRWRNLWHTVPCINADFVEFDSIGYQGPVVPFKRFVNRLLEFRDPASVIDTFLLKYAMPDRLDGYKASNEEANRWIGHALQKQARILEVAVFFFPLDLDHSVFTSFYLRRIEFSHVYLRKGFFEQIETGCPLLEDLLLHQCFIWDGEISSQTLKVLTVDATELYTVKEMSISTPNLTSLTLSGLEYPKAVLKDMPLLVTASVSVTFDALNFDGYYDANDLRQYLWGLSAVRNLEFHYEGAELMIANNSQWCPEFVDVVNLTLGEWCLDANFHALIVFLQNSPRLVKLTLKLAKDRWTTPQRIIGELEERSFTCEHLKIVEVICLENDPQVIGVEDFFVRSVTRMNDESQG</sequence>
<dbReference type="GO" id="GO:0004190">
    <property type="term" value="F:aspartic-type endopeptidase activity"/>
    <property type="evidence" value="ECO:0007669"/>
    <property type="project" value="UniProtKB-KW"/>
</dbReference>
<name>Q8S805_ORYSJ</name>
<accession>Q8S805</accession>
<feature type="compositionally biased region" description="Low complexity" evidence="2">
    <location>
        <begin position="821"/>
        <end position="846"/>
    </location>
</feature>
<dbReference type="Gene3D" id="1.20.1280.50">
    <property type="match status" value="1"/>
</dbReference>
<dbReference type="InterPro" id="IPR001810">
    <property type="entry name" value="F-box_dom"/>
</dbReference>
<dbReference type="InterPro" id="IPR043502">
    <property type="entry name" value="DNA/RNA_pol_sf"/>
</dbReference>
<dbReference type="SUPFAM" id="SSF56672">
    <property type="entry name" value="DNA/RNA polymerases"/>
    <property type="match status" value="1"/>
</dbReference>
<feature type="domain" description="Integrase catalytic" evidence="4">
    <location>
        <begin position="550"/>
        <end position="715"/>
    </location>
</feature>
<feature type="compositionally biased region" description="Low complexity" evidence="2">
    <location>
        <begin position="886"/>
        <end position="897"/>
    </location>
</feature>
<evidence type="ECO:0000259" key="3">
    <source>
        <dbReference type="PROSITE" id="PS50181"/>
    </source>
</evidence>
<dbReference type="SMART" id="SM00256">
    <property type="entry name" value="FBOX"/>
    <property type="match status" value="1"/>
</dbReference>
<dbReference type="InterPro" id="IPR001584">
    <property type="entry name" value="Integrase_cat-core"/>
</dbReference>
<dbReference type="PROSITE" id="PS50181">
    <property type="entry name" value="FBOX"/>
    <property type="match status" value="1"/>
</dbReference>
<dbReference type="Pfam" id="PF22936">
    <property type="entry name" value="Pol_BBD"/>
    <property type="match status" value="1"/>
</dbReference>
<dbReference type="Pfam" id="PF14223">
    <property type="entry name" value="Retrotran_gag_2"/>
    <property type="match status" value="1"/>
</dbReference>
<organism evidence="5 6">
    <name type="scientific">Oryza sativa subsp. japonica</name>
    <name type="common">Rice</name>
    <dbReference type="NCBI Taxonomy" id="39947"/>
    <lineage>
        <taxon>Eukaryota</taxon>
        <taxon>Viridiplantae</taxon>
        <taxon>Streptophyta</taxon>
        <taxon>Embryophyta</taxon>
        <taxon>Tracheophyta</taxon>
        <taxon>Spermatophyta</taxon>
        <taxon>Magnoliopsida</taxon>
        <taxon>Liliopsida</taxon>
        <taxon>Poales</taxon>
        <taxon>Poaceae</taxon>
        <taxon>BOP clade</taxon>
        <taxon>Oryzoideae</taxon>
        <taxon>Oryzeae</taxon>
        <taxon>Oryzinae</taxon>
        <taxon>Oryza</taxon>
        <taxon>Oryza sativa</taxon>
    </lineage>
</organism>
<dbReference type="SUPFAM" id="SSF53098">
    <property type="entry name" value="Ribonuclease H-like"/>
    <property type="match status" value="1"/>
</dbReference>
<feature type="compositionally biased region" description="Low complexity" evidence="2">
    <location>
        <begin position="229"/>
        <end position="244"/>
    </location>
</feature>
<dbReference type="Pfam" id="PF13976">
    <property type="entry name" value="gag_pre-integrs"/>
    <property type="match status" value="1"/>
</dbReference>
<keyword evidence="1" id="KW-0645">Protease</keyword>
<reference evidence="6" key="1">
    <citation type="journal article" date="2005" name="Nature">
        <title>The map-based sequence of the rice genome.</title>
        <authorList>
            <consortium name="International rice genome sequencing project (IRGSP)"/>
            <person name="Matsumoto T."/>
            <person name="Wu J."/>
            <person name="Kanamori H."/>
            <person name="Katayose Y."/>
            <person name="Fujisawa M."/>
            <person name="Namiki N."/>
            <person name="Mizuno H."/>
            <person name="Yamamoto K."/>
            <person name="Antonio B.A."/>
            <person name="Baba T."/>
            <person name="Sakata K."/>
            <person name="Nagamura Y."/>
            <person name="Aoki H."/>
            <person name="Arikawa K."/>
            <person name="Arita K."/>
            <person name="Bito T."/>
            <person name="Chiden Y."/>
            <person name="Fujitsuka N."/>
            <person name="Fukunaka R."/>
            <person name="Hamada M."/>
            <person name="Harada C."/>
            <person name="Hayashi A."/>
            <person name="Hijishita S."/>
            <person name="Honda M."/>
            <person name="Hosokawa S."/>
            <person name="Ichikawa Y."/>
            <person name="Idonuma A."/>
            <person name="Iijima M."/>
            <person name="Ikeda M."/>
            <person name="Ikeno M."/>
            <person name="Ito K."/>
            <person name="Ito S."/>
            <person name="Ito T."/>
            <person name="Ito Y."/>
            <person name="Ito Y."/>
            <person name="Iwabuchi A."/>
            <person name="Kamiya K."/>
            <person name="Karasawa W."/>
            <person name="Kurita K."/>
            <person name="Katagiri S."/>
            <person name="Kikuta A."/>
            <person name="Kobayashi H."/>
            <person name="Kobayashi N."/>
            <person name="Machita K."/>
            <person name="Maehara T."/>
            <person name="Masukawa M."/>
            <person name="Mizubayashi T."/>
            <person name="Mukai Y."/>
            <person name="Nagasaki H."/>
            <person name="Nagata Y."/>
            <person name="Naito S."/>
            <person name="Nakashima M."/>
            <person name="Nakama Y."/>
            <person name="Nakamichi Y."/>
            <person name="Nakamura M."/>
            <person name="Meguro A."/>
            <person name="Negishi M."/>
            <person name="Ohta I."/>
            <person name="Ohta T."/>
            <person name="Okamoto M."/>
            <person name="Ono N."/>
            <person name="Saji S."/>
            <person name="Sakaguchi M."/>
            <person name="Sakai K."/>
            <person name="Shibata M."/>
            <person name="Shimokawa T."/>
            <person name="Song J."/>
            <person name="Takazaki Y."/>
            <person name="Terasawa K."/>
            <person name="Tsugane M."/>
            <person name="Tsuji K."/>
            <person name="Ueda S."/>
            <person name="Waki K."/>
            <person name="Yamagata H."/>
            <person name="Yamamoto M."/>
            <person name="Yamamoto S."/>
            <person name="Yamane H."/>
            <person name="Yoshiki S."/>
            <person name="Yoshihara R."/>
            <person name="Yukawa K."/>
            <person name="Zhong H."/>
            <person name="Yano M."/>
            <person name="Yuan Q."/>
            <person name="Ouyang S."/>
            <person name="Liu J."/>
            <person name="Jones K.M."/>
            <person name="Gansberger K."/>
            <person name="Moffat K."/>
            <person name="Hill J."/>
            <person name="Bera J."/>
            <person name="Fadrosh D."/>
            <person name="Jin S."/>
            <person name="Johri S."/>
            <person name="Kim M."/>
            <person name="Overton L."/>
            <person name="Reardon M."/>
            <person name="Tsitrin T."/>
            <person name="Vuong H."/>
            <person name="Weaver B."/>
            <person name="Ciecko A."/>
            <person name="Tallon L."/>
            <person name="Jackson J."/>
            <person name="Pai G."/>
            <person name="Aken S.V."/>
            <person name="Utterback T."/>
            <person name="Reidmuller S."/>
            <person name="Feldblyum T."/>
            <person name="Hsiao J."/>
            <person name="Zismann V."/>
            <person name="Iobst S."/>
            <person name="de Vazeille A.R."/>
            <person name="Buell C.R."/>
            <person name="Ying K."/>
            <person name="Li Y."/>
            <person name="Lu T."/>
            <person name="Huang Y."/>
            <person name="Zhao Q."/>
            <person name="Feng Q."/>
            <person name="Zhang L."/>
            <person name="Zhu J."/>
            <person name="Weng Q."/>
            <person name="Mu J."/>
            <person name="Lu Y."/>
            <person name="Fan D."/>
            <person name="Liu Y."/>
            <person name="Guan J."/>
            <person name="Zhang Y."/>
            <person name="Yu S."/>
            <person name="Liu X."/>
            <person name="Zhang Y."/>
            <person name="Hong G."/>
            <person name="Han B."/>
            <person name="Choisne N."/>
            <person name="Demange N."/>
            <person name="Orjeda G."/>
            <person name="Samain S."/>
            <person name="Cattolico L."/>
            <person name="Pelletier E."/>
            <person name="Couloux A."/>
            <person name="Segurens B."/>
            <person name="Wincker P."/>
            <person name="D'Hont A."/>
            <person name="Scarpelli C."/>
            <person name="Weissenbach J."/>
            <person name="Salanoubat M."/>
            <person name="Quetier F."/>
            <person name="Yu Y."/>
            <person name="Kim H.R."/>
            <person name="Rambo T."/>
            <person name="Currie J."/>
            <person name="Collura K."/>
            <person name="Luo M."/>
            <person name="Yang T."/>
            <person name="Ammiraju J.S.S."/>
            <person name="Engler F."/>
            <person name="Soderlund C."/>
            <person name="Wing R.A."/>
            <person name="Palmer L.E."/>
            <person name="de la Bastide M."/>
            <person name="Spiegel L."/>
            <person name="Nascimento L."/>
            <person name="Zutavern T."/>
            <person name="O'Shaughnessy A."/>
            <person name="Dike S."/>
            <person name="Dedhia N."/>
            <person name="Preston R."/>
            <person name="Balija V."/>
            <person name="McCombie W.R."/>
            <person name="Chow T."/>
            <person name="Chen H."/>
            <person name="Chung M."/>
            <person name="Chen C."/>
            <person name="Shaw J."/>
            <person name="Wu H."/>
            <person name="Hsiao K."/>
            <person name="Chao Y."/>
            <person name="Chu M."/>
            <person name="Cheng C."/>
            <person name="Hour A."/>
            <person name="Lee P."/>
            <person name="Lin S."/>
            <person name="Lin Y."/>
            <person name="Liou J."/>
            <person name="Liu S."/>
            <person name="Hsing Y."/>
            <person name="Raghuvanshi S."/>
            <person name="Mohanty A."/>
            <person name="Bharti A.K."/>
            <person name="Gaur A."/>
            <person name="Gupta V."/>
            <person name="Kumar D."/>
            <person name="Ravi V."/>
            <person name="Vij S."/>
            <person name="Kapur A."/>
            <person name="Khurana P."/>
            <person name="Khurana P."/>
            <person name="Khurana J.P."/>
            <person name="Tyagi A.K."/>
            <person name="Gaikwad K."/>
            <person name="Singh A."/>
            <person name="Dalal V."/>
            <person name="Srivastava S."/>
            <person name="Dixit A."/>
            <person name="Pal A.K."/>
            <person name="Ghazi I.A."/>
            <person name="Yadav M."/>
            <person name="Pandit A."/>
            <person name="Bhargava A."/>
            <person name="Sureshbabu K."/>
            <person name="Batra K."/>
            <person name="Sharma T.R."/>
            <person name="Mohapatra T."/>
            <person name="Singh N.K."/>
            <person name="Messing J."/>
            <person name="Nelson A.B."/>
            <person name="Fuks G."/>
            <person name="Kavchok S."/>
            <person name="Keizer G."/>
            <person name="Linton E."/>
            <person name="Llaca V."/>
            <person name="Song R."/>
            <person name="Tanyolac B."/>
            <person name="Young S."/>
            <person name="Ho-Il K."/>
            <person name="Hahn J.H."/>
            <person name="Sangsakoo G."/>
            <person name="Vanavichit A."/>
            <person name="de Mattos Luiz.A.T."/>
            <person name="Zimmer P.D."/>
            <person name="Malone G."/>
            <person name="Dellagostin O."/>
            <person name="de Oliveira A.C."/>
            <person name="Bevan M."/>
            <person name="Bancroft I."/>
            <person name="Minx P."/>
            <person name="Cordum H."/>
            <person name="Wilson R."/>
            <person name="Cheng Z."/>
            <person name="Jin W."/>
            <person name="Jiang J."/>
            <person name="Leong S.A."/>
            <person name="Iwama H."/>
            <person name="Gojobori T."/>
            <person name="Itoh T."/>
            <person name="Niimura Y."/>
            <person name="Fujii Y."/>
            <person name="Habara T."/>
            <person name="Sakai H."/>
            <person name="Sato Y."/>
            <person name="Wilson G."/>
            <person name="Kumar K."/>
            <person name="McCouch S."/>
            <person name="Juretic N."/>
            <person name="Hoen D."/>
            <person name="Wright S."/>
            <person name="Bruskiewich R."/>
            <person name="Bureau T."/>
            <person name="Miyao A."/>
            <person name="Hirochika H."/>
            <person name="Nishikawa T."/>
            <person name="Kadowaki K."/>
            <person name="Sugiura M."/>
            <person name="Burr B."/>
            <person name="Sasaki T."/>
        </authorList>
    </citation>
    <scope>NUCLEOTIDE SEQUENCE [LARGE SCALE GENOMIC DNA]</scope>
    <source>
        <strain evidence="6">cv. Nipponbare</strain>
    </source>
</reference>
<dbReference type="PROSITE" id="PS50994">
    <property type="entry name" value="INTEGRASE"/>
    <property type="match status" value="1"/>
</dbReference>
<feature type="domain" description="F-box" evidence="3">
    <location>
        <begin position="1423"/>
        <end position="1473"/>
    </location>
</feature>
<reference evidence="6" key="2">
    <citation type="journal article" date="2008" name="Nucleic Acids Res.">
        <title>The rice annotation project database (RAP-DB): 2008 update.</title>
        <authorList>
            <consortium name="The rice annotation project (RAP)"/>
        </authorList>
    </citation>
    <scope>GENOME REANNOTATION</scope>
    <source>
        <strain evidence="6">cv. Nipponbare</strain>
    </source>
</reference>
<dbReference type="Pfam" id="PF07727">
    <property type="entry name" value="RVT_2"/>
    <property type="match status" value="1"/>
</dbReference>
<evidence type="ECO:0000313" key="5">
    <source>
        <dbReference type="EMBL" id="AAM08751.1"/>
    </source>
</evidence>
<dbReference type="InterPro" id="IPR012337">
    <property type="entry name" value="RNaseH-like_sf"/>
</dbReference>
<dbReference type="CDD" id="cd09272">
    <property type="entry name" value="RNase_HI_RT_Ty1"/>
    <property type="match status" value="1"/>
</dbReference>
<dbReference type="InterPro" id="IPR036397">
    <property type="entry name" value="RNaseH_sf"/>
</dbReference>
<feature type="region of interest" description="Disordered" evidence="2">
    <location>
        <begin position="821"/>
        <end position="897"/>
    </location>
</feature>
<dbReference type="EMBL" id="AC025098">
    <property type="protein sequence ID" value="AAM08751.1"/>
    <property type="molecule type" value="Genomic_DNA"/>
</dbReference>
<protein>
    <submittedName>
        <fullName evidence="5">Copia-type polyprotein</fullName>
    </submittedName>
</protein>
<dbReference type="GO" id="GO:0003676">
    <property type="term" value="F:nucleic acid binding"/>
    <property type="evidence" value="ECO:0007669"/>
    <property type="project" value="InterPro"/>
</dbReference>
<proteinExistence type="predicted"/>
<evidence type="ECO:0000256" key="2">
    <source>
        <dbReference type="SAM" id="MobiDB-lite"/>
    </source>
</evidence>
<evidence type="ECO:0000256" key="1">
    <source>
        <dbReference type="ARBA" id="ARBA00022750"/>
    </source>
</evidence>
<dbReference type="InterPro" id="IPR013103">
    <property type="entry name" value="RVT_2"/>
</dbReference>
<dbReference type="FunFam" id="3.80.10.10:FF:000602">
    <property type="entry name" value="F-box domain containing protein, expressed"/>
    <property type="match status" value="1"/>
</dbReference>
<dbReference type="InterPro" id="IPR053781">
    <property type="entry name" value="F-box_AtFBL13-like"/>
</dbReference>
<gene>
    <name evidence="5" type="primary">OSJNBa0020E23.19</name>
</gene>
<dbReference type="SUPFAM" id="SSF52047">
    <property type="entry name" value="RNI-like"/>
    <property type="match status" value="1"/>
</dbReference>
<feature type="region of interest" description="Disordered" evidence="2">
    <location>
        <begin position="1"/>
        <end position="24"/>
    </location>
</feature>
<dbReference type="Pfam" id="PF25597">
    <property type="entry name" value="SH3_retrovirus"/>
    <property type="match status" value="1"/>
</dbReference>